<dbReference type="RefSeq" id="WP_344032348.1">
    <property type="nucleotide sequence ID" value="NZ_BAAABX010000085.1"/>
</dbReference>
<protein>
    <submittedName>
        <fullName evidence="1">DUF4097 family beta strand repeat-containing protein</fullName>
    </submittedName>
</protein>
<comment type="caution">
    <text evidence="1">The sequence shown here is derived from an EMBL/GenBank/DDBJ whole genome shotgun (WGS) entry which is preliminary data.</text>
</comment>
<name>A0ABP3J022_9ACTN</name>
<accession>A0ABP3J022</accession>
<sequence length="283" mass="28704">MPTPSEWSLTAPQKLTFEEPVTALNVRLVNGTLNIVGTDSGPARLELSAVSGPPLRVTLEDGRLTVGYEDVPWRGLLAWLDRSGWQRTATLTLAVPTATRVEAGVVGAAAVVSGVTGATDVRGVTGDVTLVALTGPVRAESVSGALEAQSLGGDLHFNSVSGDLTLVEGRGGAVKAETVNGSMVIDLAAASGPAGTALDLTTVSGDVALRLPSGTDADVAATTATGAVSCAFESLTVQGHWPPRRITGRLGRGGGRIKVTTASGALALLRRPEATEAPEGKVL</sequence>
<keyword evidence="2" id="KW-1185">Reference proteome</keyword>
<organism evidence="1 2">
    <name type="scientific">Streptomyces luteireticuli</name>
    <dbReference type="NCBI Taxonomy" id="173858"/>
    <lineage>
        <taxon>Bacteria</taxon>
        <taxon>Bacillati</taxon>
        <taxon>Actinomycetota</taxon>
        <taxon>Actinomycetes</taxon>
        <taxon>Kitasatosporales</taxon>
        <taxon>Streptomycetaceae</taxon>
        <taxon>Streptomyces</taxon>
    </lineage>
</organism>
<evidence type="ECO:0000313" key="1">
    <source>
        <dbReference type="EMBL" id="GAA0435645.1"/>
    </source>
</evidence>
<gene>
    <name evidence="1" type="ORF">GCM10010357_66370</name>
</gene>
<dbReference type="EMBL" id="BAAABX010000085">
    <property type="protein sequence ID" value="GAA0435645.1"/>
    <property type="molecule type" value="Genomic_DNA"/>
</dbReference>
<evidence type="ECO:0000313" key="2">
    <source>
        <dbReference type="Proteomes" id="UP001500879"/>
    </source>
</evidence>
<dbReference type="Proteomes" id="UP001500879">
    <property type="component" value="Unassembled WGS sequence"/>
</dbReference>
<reference evidence="2" key="1">
    <citation type="journal article" date="2019" name="Int. J. Syst. Evol. Microbiol.">
        <title>The Global Catalogue of Microorganisms (GCM) 10K type strain sequencing project: providing services to taxonomists for standard genome sequencing and annotation.</title>
        <authorList>
            <consortium name="The Broad Institute Genomics Platform"/>
            <consortium name="The Broad Institute Genome Sequencing Center for Infectious Disease"/>
            <person name="Wu L."/>
            <person name="Ma J."/>
        </authorList>
    </citation>
    <scope>NUCLEOTIDE SEQUENCE [LARGE SCALE GENOMIC DNA]</scope>
    <source>
        <strain evidence="2">JCM 4788</strain>
    </source>
</reference>
<proteinExistence type="predicted"/>